<evidence type="ECO:0000256" key="1">
    <source>
        <dbReference type="SAM" id="MobiDB-lite"/>
    </source>
</evidence>
<feature type="compositionally biased region" description="Polar residues" evidence="1">
    <location>
        <begin position="78"/>
        <end position="91"/>
    </location>
</feature>
<sequence>MVTGLCGVRFFRSKKSSPSSSSPSNPLEIAKDLDASTPPSNTIVAENPQTEIENSENSIETENNKTKGLPLPPAMQQPKDSLPTSTMMNRTTSERRSSFSLSLKVPRSFSVARNRDHNKSFSLAKNWDQNQNLHQKEDNIKGKLRAEDSVWMKTIILGEKCVPGEEDPVIYEGKGKRISAYHPKNSSSISISRQVSFIDPDAFSVPQSQIQEERMIQNHQ</sequence>
<evidence type="ECO:0000313" key="3">
    <source>
        <dbReference type="Proteomes" id="UP001372338"/>
    </source>
</evidence>
<reference evidence="2 3" key="1">
    <citation type="submission" date="2024-01" db="EMBL/GenBank/DDBJ databases">
        <title>The genomes of 5 underutilized Papilionoideae crops provide insights into root nodulation and disease resistanc.</title>
        <authorList>
            <person name="Yuan L."/>
        </authorList>
    </citation>
    <scope>NUCLEOTIDE SEQUENCE [LARGE SCALE GENOMIC DNA]</scope>
    <source>
        <strain evidence="2">ZHUSHIDOU_FW_LH</strain>
        <tissue evidence="2">Leaf</tissue>
    </source>
</reference>
<evidence type="ECO:0000313" key="2">
    <source>
        <dbReference type="EMBL" id="KAK7283191.1"/>
    </source>
</evidence>
<proteinExistence type="predicted"/>
<protein>
    <submittedName>
        <fullName evidence="2">Uncharacterized protein</fullName>
    </submittedName>
</protein>
<feature type="compositionally biased region" description="Polar residues" evidence="1">
    <location>
        <begin position="37"/>
        <end position="49"/>
    </location>
</feature>
<dbReference type="AlphaFoldDB" id="A0AAN9P1V1"/>
<gene>
    <name evidence="2" type="ORF">RIF29_12562</name>
</gene>
<name>A0AAN9P1V1_CROPI</name>
<dbReference type="PANTHER" id="PTHR36801">
    <property type="entry name" value="OS06G0150200 PROTEIN"/>
    <property type="match status" value="1"/>
</dbReference>
<dbReference type="EMBL" id="JAYWIO010000002">
    <property type="protein sequence ID" value="KAK7283191.1"/>
    <property type="molecule type" value="Genomic_DNA"/>
</dbReference>
<organism evidence="2 3">
    <name type="scientific">Crotalaria pallida</name>
    <name type="common">Smooth rattlebox</name>
    <name type="synonym">Crotalaria striata</name>
    <dbReference type="NCBI Taxonomy" id="3830"/>
    <lineage>
        <taxon>Eukaryota</taxon>
        <taxon>Viridiplantae</taxon>
        <taxon>Streptophyta</taxon>
        <taxon>Embryophyta</taxon>
        <taxon>Tracheophyta</taxon>
        <taxon>Spermatophyta</taxon>
        <taxon>Magnoliopsida</taxon>
        <taxon>eudicotyledons</taxon>
        <taxon>Gunneridae</taxon>
        <taxon>Pentapetalae</taxon>
        <taxon>rosids</taxon>
        <taxon>fabids</taxon>
        <taxon>Fabales</taxon>
        <taxon>Fabaceae</taxon>
        <taxon>Papilionoideae</taxon>
        <taxon>50 kb inversion clade</taxon>
        <taxon>genistoids sensu lato</taxon>
        <taxon>core genistoids</taxon>
        <taxon>Crotalarieae</taxon>
        <taxon>Crotalaria</taxon>
    </lineage>
</organism>
<feature type="region of interest" description="Disordered" evidence="1">
    <location>
        <begin position="11"/>
        <end position="99"/>
    </location>
</feature>
<dbReference type="PANTHER" id="PTHR36801:SF3">
    <property type="entry name" value="OS06G0150300 PROTEIN"/>
    <property type="match status" value="1"/>
</dbReference>
<keyword evidence="3" id="KW-1185">Reference proteome</keyword>
<feature type="compositionally biased region" description="Low complexity" evidence="1">
    <location>
        <begin position="50"/>
        <end position="61"/>
    </location>
</feature>
<comment type="caution">
    <text evidence="2">The sequence shown here is derived from an EMBL/GenBank/DDBJ whole genome shotgun (WGS) entry which is preliminary data.</text>
</comment>
<accession>A0AAN9P1V1</accession>
<dbReference type="Proteomes" id="UP001372338">
    <property type="component" value="Unassembled WGS sequence"/>
</dbReference>